<dbReference type="SUPFAM" id="SSF53098">
    <property type="entry name" value="Ribonuclease H-like"/>
    <property type="match status" value="1"/>
</dbReference>
<dbReference type="Pfam" id="PF24626">
    <property type="entry name" value="SH3_Tf2-1"/>
    <property type="match status" value="1"/>
</dbReference>
<comment type="caution">
    <text evidence="21">The sequence shown here is derived from an EMBL/GenBank/DDBJ whole genome shotgun (WGS) entry which is preliminary data.</text>
</comment>
<keyword evidence="4" id="KW-0548">Nucleotidyltransferase</keyword>
<dbReference type="EMBL" id="JAUHHV010000008">
    <property type="protein sequence ID" value="KAK1415010.1"/>
    <property type="molecule type" value="Genomic_DNA"/>
</dbReference>
<feature type="domain" description="CCHC-type" evidence="18">
    <location>
        <begin position="324"/>
        <end position="339"/>
    </location>
</feature>
<keyword evidence="22" id="KW-1185">Reference proteome</keyword>
<keyword evidence="12" id="KW-0695">RNA-directed DNA polymerase</keyword>
<keyword evidence="16" id="KW-0862">Zinc</keyword>
<evidence type="ECO:0000313" key="22">
    <source>
        <dbReference type="Proteomes" id="UP001229421"/>
    </source>
</evidence>
<feature type="domain" description="Reverse transcriptase" evidence="19">
    <location>
        <begin position="596"/>
        <end position="775"/>
    </location>
</feature>
<keyword evidence="16" id="KW-0863">Zinc-finger</keyword>
<evidence type="ECO:0000313" key="21">
    <source>
        <dbReference type="EMBL" id="KAK1415010.1"/>
    </source>
</evidence>
<feature type="compositionally biased region" description="Low complexity" evidence="17">
    <location>
        <begin position="229"/>
        <end position="240"/>
    </location>
</feature>
<dbReference type="SUPFAM" id="SSF56672">
    <property type="entry name" value="DNA/RNA polymerases"/>
    <property type="match status" value="1"/>
</dbReference>
<dbReference type="InterPro" id="IPR001878">
    <property type="entry name" value="Znf_CCHC"/>
</dbReference>
<feature type="domain" description="Integrase catalytic" evidence="20">
    <location>
        <begin position="950"/>
        <end position="1123"/>
    </location>
</feature>
<evidence type="ECO:0000259" key="20">
    <source>
        <dbReference type="PROSITE" id="PS50994"/>
    </source>
</evidence>
<evidence type="ECO:0000256" key="3">
    <source>
        <dbReference type="ARBA" id="ARBA00022679"/>
    </source>
</evidence>
<dbReference type="PROSITE" id="PS50158">
    <property type="entry name" value="ZF_CCHC"/>
    <property type="match status" value="2"/>
</dbReference>
<dbReference type="PROSITE" id="PS00141">
    <property type="entry name" value="ASP_PROTEASE"/>
    <property type="match status" value="1"/>
</dbReference>
<evidence type="ECO:0000256" key="4">
    <source>
        <dbReference type="ARBA" id="ARBA00022695"/>
    </source>
</evidence>
<keyword evidence="15" id="KW-0233">DNA recombination</keyword>
<evidence type="ECO:0000256" key="10">
    <source>
        <dbReference type="ARBA" id="ARBA00022842"/>
    </source>
</evidence>
<dbReference type="InterPro" id="IPR001584">
    <property type="entry name" value="Integrase_cat-core"/>
</dbReference>
<dbReference type="InterPro" id="IPR043502">
    <property type="entry name" value="DNA/RNA_pol_sf"/>
</dbReference>
<keyword evidence="9" id="KW-0378">Hydrolase</keyword>
<keyword evidence="3" id="KW-0808">Transferase</keyword>
<evidence type="ECO:0000256" key="11">
    <source>
        <dbReference type="ARBA" id="ARBA00022908"/>
    </source>
</evidence>
<feature type="compositionally biased region" description="Low complexity" evidence="17">
    <location>
        <begin position="293"/>
        <end position="319"/>
    </location>
</feature>
<keyword evidence="11" id="KW-0229">DNA integration</keyword>
<evidence type="ECO:0000256" key="2">
    <source>
        <dbReference type="ARBA" id="ARBA00022670"/>
    </source>
</evidence>
<keyword evidence="10" id="KW-0460">Magnesium</keyword>
<keyword evidence="5" id="KW-0540">Nuclease</keyword>
<dbReference type="InterPro" id="IPR005162">
    <property type="entry name" value="Retrotrans_gag_dom"/>
</dbReference>
<dbReference type="GO" id="GO:0008270">
    <property type="term" value="F:zinc ion binding"/>
    <property type="evidence" value="ECO:0007669"/>
    <property type="project" value="UniProtKB-KW"/>
</dbReference>
<dbReference type="Gene3D" id="3.30.420.10">
    <property type="entry name" value="Ribonuclease H-like superfamily/Ribonuclease H"/>
    <property type="match status" value="1"/>
</dbReference>
<keyword evidence="7" id="KW-0064">Aspartyl protease</keyword>
<dbReference type="Pfam" id="PF03732">
    <property type="entry name" value="Retrotrans_gag"/>
    <property type="match status" value="1"/>
</dbReference>
<organism evidence="21 22">
    <name type="scientific">Tagetes erecta</name>
    <name type="common">African marigold</name>
    <dbReference type="NCBI Taxonomy" id="13708"/>
    <lineage>
        <taxon>Eukaryota</taxon>
        <taxon>Viridiplantae</taxon>
        <taxon>Streptophyta</taxon>
        <taxon>Embryophyta</taxon>
        <taxon>Tracheophyta</taxon>
        <taxon>Spermatophyta</taxon>
        <taxon>Magnoliopsida</taxon>
        <taxon>eudicotyledons</taxon>
        <taxon>Gunneridae</taxon>
        <taxon>Pentapetalae</taxon>
        <taxon>asterids</taxon>
        <taxon>campanulids</taxon>
        <taxon>Asterales</taxon>
        <taxon>Asteraceae</taxon>
        <taxon>Asteroideae</taxon>
        <taxon>Heliantheae alliance</taxon>
        <taxon>Tageteae</taxon>
        <taxon>Tagetes</taxon>
    </lineage>
</organism>
<dbReference type="Gene3D" id="2.40.70.10">
    <property type="entry name" value="Acid Proteases"/>
    <property type="match status" value="1"/>
</dbReference>
<dbReference type="InterPro" id="IPR056924">
    <property type="entry name" value="SH3_Tf2-1"/>
</dbReference>
<evidence type="ECO:0000259" key="18">
    <source>
        <dbReference type="PROSITE" id="PS50158"/>
    </source>
</evidence>
<proteinExistence type="predicted"/>
<dbReference type="SMART" id="SM00343">
    <property type="entry name" value="ZnF_C2HC"/>
    <property type="match status" value="2"/>
</dbReference>
<evidence type="ECO:0000256" key="14">
    <source>
        <dbReference type="ARBA" id="ARBA00023125"/>
    </source>
</evidence>
<dbReference type="CDD" id="cd01647">
    <property type="entry name" value="RT_LTR"/>
    <property type="match status" value="1"/>
</dbReference>
<dbReference type="GO" id="GO:0004519">
    <property type="term" value="F:endonuclease activity"/>
    <property type="evidence" value="ECO:0007669"/>
    <property type="project" value="UniProtKB-KW"/>
</dbReference>
<keyword evidence="2" id="KW-0645">Protease</keyword>
<protein>
    <recommendedName>
        <fullName evidence="1">RNA-directed DNA polymerase</fullName>
        <ecNumber evidence="1">2.7.7.49</ecNumber>
    </recommendedName>
</protein>
<dbReference type="GO" id="GO:0004190">
    <property type="term" value="F:aspartic-type endopeptidase activity"/>
    <property type="evidence" value="ECO:0007669"/>
    <property type="project" value="UniProtKB-KW"/>
</dbReference>
<dbReference type="InterPro" id="IPR050951">
    <property type="entry name" value="Retrovirus_Pol_polyprotein"/>
</dbReference>
<dbReference type="GO" id="GO:0006508">
    <property type="term" value="P:proteolysis"/>
    <property type="evidence" value="ECO:0007669"/>
    <property type="project" value="UniProtKB-KW"/>
</dbReference>
<dbReference type="PANTHER" id="PTHR37984:SF5">
    <property type="entry name" value="PROTEIN NYNRIN-LIKE"/>
    <property type="match status" value="1"/>
</dbReference>
<keyword evidence="13" id="KW-0239">DNA-directed DNA polymerase</keyword>
<dbReference type="Pfam" id="PF00078">
    <property type="entry name" value="RVT_1"/>
    <property type="match status" value="1"/>
</dbReference>
<gene>
    <name evidence="21" type="ORF">QVD17_30779</name>
</gene>
<dbReference type="Proteomes" id="UP001229421">
    <property type="component" value="Unassembled WGS sequence"/>
</dbReference>
<dbReference type="PROSITE" id="PS50994">
    <property type="entry name" value="INTEGRASE"/>
    <property type="match status" value="1"/>
</dbReference>
<feature type="compositionally biased region" description="Polar residues" evidence="17">
    <location>
        <begin position="202"/>
        <end position="221"/>
    </location>
</feature>
<dbReference type="InterPro" id="IPR012337">
    <property type="entry name" value="RNaseH-like_sf"/>
</dbReference>
<dbReference type="EC" id="2.7.7.49" evidence="1"/>
<evidence type="ECO:0000256" key="16">
    <source>
        <dbReference type="PROSITE-ProRule" id="PRU00047"/>
    </source>
</evidence>
<evidence type="ECO:0000256" key="1">
    <source>
        <dbReference type="ARBA" id="ARBA00012493"/>
    </source>
</evidence>
<evidence type="ECO:0000256" key="8">
    <source>
        <dbReference type="ARBA" id="ARBA00022759"/>
    </source>
</evidence>
<dbReference type="Gene3D" id="3.30.70.270">
    <property type="match status" value="2"/>
</dbReference>
<evidence type="ECO:0000256" key="7">
    <source>
        <dbReference type="ARBA" id="ARBA00022750"/>
    </source>
</evidence>
<evidence type="ECO:0000256" key="12">
    <source>
        <dbReference type="ARBA" id="ARBA00022918"/>
    </source>
</evidence>
<dbReference type="SUPFAM" id="SSF50630">
    <property type="entry name" value="Acid proteases"/>
    <property type="match status" value="1"/>
</dbReference>
<feature type="region of interest" description="Disordered" evidence="17">
    <location>
        <begin position="286"/>
        <end position="319"/>
    </location>
</feature>
<sequence>MAGRSMGRGCGRGRGNITMTAEQLTTMMNDHAAAVLGAAMGGATPSSSCRVKFASGTLEGTALTFWNRQVQLMGIEMANATPWAEFKTLFTEEYCARDDVRKLEDELWNHKMIGSDIETYTTRANELAALCPQMVVPETKRIEFYIKGLVPEIRMNVTSANPTTIQSAVRMAKRITDQAVELGTLPAKGSSRVNEGKRKWEGTSNGNNYGKGQSSSQQVQPNTRRFDNNRNFNKSVNRNSGYGGPHPKCDKCGRHHPGVCNRVQCQRCDKFGHTYRDCKVRLDDGNQQGAYQRNNNNNNTTTNNRGRNDNNNYNKGNNGHNKNCHRCGKPCHRKNECPEKKKDNGNGGNNGGNAARGRAFTIGRGEARNDNNTVTGTFQLNLCYAHVLFDSGADRSFVSTKFVEILDLTPTFLDDVYAVEIANSKLLEANQIVRGCELDLLGHKFPIDLMPMPLGSFDVVVGMDWLALNRAEIICNEKLVRLPLPFGEILSVQGETSGSVVGIISCIKAQKCLRKGHVSFLAMVSEKSSDEVRIENIPIVRDYPEVFPEELPGLPPHRQVEFQIELVPGAAPIARAPYRLAPAELQELSKQLQELLDKDFIRPSSSPWGAPILFVKKKDGTFRMCIDYRELNKVTVKNRYPLPRIDDLFDQLQGSGVYSKIDLRSGYHQLRVRDEDITKTAFRTRYGHYEFAVMPFGLSNAPAVFMDLMNRVCKPYLDKFIIVFIDDILIYSKNETDHVEHLRLTLELLKREQLYAKLSKCEFWIREVHFLGHVVNEKGIHVDPAKVESIQNWPTPKTPSEIRQFLGLAGYYRRFTEGFSKVAQPLTALTHKGSRCTIYTDHKSLQHIFDQKDLNMRQRRWVELLNDYECAIRYHPGKANVVADALSRKENLKPRRVKFLQLTIHTRLPEQIRNAQLEAIKEENVKAESLRGLDQQFEIKSDGIRYFDERLWVPLFGNLRELVMDEAHKSRYSIHPGSDKMYHDLKVLYWWPVDRLTKSARFLAVKENDNTEALAKVYLKEVVSRHGVPLSIISDRDPKFTSAIWRSLQKSLGTRLNLSTAYHPQTDGQTERTIQTLEDMLRACVLDFGKRWESHLPLIEFSYNNSYHTSIKMAPFEALYGCKCRSPICWAEVGDSQITGPDLVHETTEAIVQIRSRMAAARDRQKSYADKRRKPLEFSVGDRVLLKVSPWKGVIRFGKRGKLNPRYVGPFKITKRVGPVAYELDLPDELSGVHNVFHVSNLKKCLADESLAVPLEELQVDEKLCFVEEPVEIMDREVKTLKHSKIPIVRVRWNSKRGPEHTWEREDQMMKKYPHLFKKSTSNPKVRFNFRDENSFNKGMM</sequence>
<feature type="region of interest" description="Disordered" evidence="17">
    <location>
        <begin position="186"/>
        <end position="245"/>
    </location>
</feature>
<dbReference type="InterPro" id="IPR021109">
    <property type="entry name" value="Peptidase_aspartic_dom_sf"/>
</dbReference>
<reference evidence="21" key="1">
    <citation type="journal article" date="2023" name="bioRxiv">
        <title>Improved chromosome-level genome assembly for marigold (Tagetes erecta).</title>
        <authorList>
            <person name="Jiang F."/>
            <person name="Yuan L."/>
            <person name="Wang S."/>
            <person name="Wang H."/>
            <person name="Xu D."/>
            <person name="Wang A."/>
            <person name="Fan W."/>
        </authorList>
    </citation>
    <scope>NUCLEOTIDE SEQUENCE</scope>
    <source>
        <strain evidence="21">WSJ</strain>
        <tissue evidence="21">Leaf</tissue>
    </source>
</reference>
<dbReference type="InterPro" id="IPR036397">
    <property type="entry name" value="RNaseH_sf"/>
</dbReference>
<evidence type="ECO:0000256" key="17">
    <source>
        <dbReference type="SAM" id="MobiDB-lite"/>
    </source>
</evidence>
<dbReference type="GO" id="GO:0003964">
    <property type="term" value="F:RNA-directed DNA polymerase activity"/>
    <property type="evidence" value="ECO:0007669"/>
    <property type="project" value="UniProtKB-KW"/>
</dbReference>
<name>A0AAD8K250_TARER</name>
<keyword evidence="6" id="KW-0479">Metal-binding</keyword>
<evidence type="ECO:0000256" key="9">
    <source>
        <dbReference type="ARBA" id="ARBA00022801"/>
    </source>
</evidence>
<feature type="domain" description="CCHC-type" evidence="18">
    <location>
        <begin position="265"/>
        <end position="279"/>
    </location>
</feature>
<dbReference type="InterPro" id="IPR043128">
    <property type="entry name" value="Rev_trsase/Diguanyl_cyclase"/>
</dbReference>
<evidence type="ECO:0000256" key="15">
    <source>
        <dbReference type="ARBA" id="ARBA00023172"/>
    </source>
</evidence>
<keyword evidence="14" id="KW-0238">DNA-binding</keyword>
<evidence type="ECO:0000256" key="6">
    <source>
        <dbReference type="ARBA" id="ARBA00022723"/>
    </source>
</evidence>
<dbReference type="Pfam" id="PF08284">
    <property type="entry name" value="RVP_2"/>
    <property type="match status" value="1"/>
</dbReference>
<accession>A0AAD8K250</accession>
<evidence type="ECO:0000256" key="13">
    <source>
        <dbReference type="ARBA" id="ARBA00022932"/>
    </source>
</evidence>
<dbReference type="CDD" id="cd00303">
    <property type="entry name" value="retropepsin_like"/>
    <property type="match status" value="1"/>
</dbReference>
<dbReference type="InterPro" id="IPR041588">
    <property type="entry name" value="Integrase_H2C2"/>
</dbReference>
<evidence type="ECO:0000259" key="19">
    <source>
        <dbReference type="PROSITE" id="PS50878"/>
    </source>
</evidence>
<dbReference type="Pfam" id="PF17921">
    <property type="entry name" value="Integrase_H2C2"/>
    <property type="match status" value="1"/>
</dbReference>
<dbReference type="InterPro" id="IPR001969">
    <property type="entry name" value="Aspartic_peptidase_AS"/>
</dbReference>
<feature type="region of interest" description="Disordered" evidence="17">
    <location>
        <begin position="338"/>
        <end position="357"/>
    </location>
</feature>
<dbReference type="PROSITE" id="PS50878">
    <property type="entry name" value="RT_POL"/>
    <property type="match status" value="1"/>
</dbReference>
<dbReference type="PANTHER" id="PTHR37984">
    <property type="entry name" value="PROTEIN CBG26694"/>
    <property type="match status" value="1"/>
</dbReference>
<dbReference type="GO" id="GO:0006310">
    <property type="term" value="P:DNA recombination"/>
    <property type="evidence" value="ECO:0007669"/>
    <property type="project" value="UniProtKB-KW"/>
</dbReference>
<dbReference type="InterPro" id="IPR041373">
    <property type="entry name" value="RT_RNaseH"/>
</dbReference>
<dbReference type="Gene3D" id="3.10.10.10">
    <property type="entry name" value="HIV Type 1 Reverse Transcriptase, subunit A, domain 1"/>
    <property type="match status" value="1"/>
</dbReference>
<dbReference type="InterPro" id="IPR000477">
    <property type="entry name" value="RT_dom"/>
</dbReference>
<dbReference type="Pfam" id="PF17917">
    <property type="entry name" value="RT_RNaseH"/>
    <property type="match status" value="1"/>
</dbReference>
<dbReference type="GO" id="GO:0015074">
    <property type="term" value="P:DNA integration"/>
    <property type="evidence" value="ECO:0007669"/>
    <property type="project" value="UniProtKB-KW"/>
</dbReference>
<dbReference type="GO" id="GO:0003677">
    <property type="term" value="F:DNA binding"/>
    <property type="evidence" value="ECO:0007669"/>
    <property type="project" value="UniProtKB-KW"/>
</dbReference>
<dbReference type="GO" id="GO:0003887">
    <property type="term" value="F:DNA-directed DNA polymerase activity"/>
    <property type="evidence" value="ECO:0007669"/>
    <property type="project" value="UniProtKB-KW"/>
</dbReference>
<evidence type="ECO:0000256" key="5">
    <source>
        <dbReference type="ARBA" id="ARBA00022722"/>
    </source>
</evidence>
<dbReference type="FunFam" id="3.10.10.10:FF:000007">
    <property type="entry name" value="Retrovirus-related Pol polyprotein from transposon 17.6-like Protein"/>
    <property type="match status" value="1"/>
</dbReference>
<keyword evidence="8" id="KW-0255">Endonuclease</keyword>